<name>C4VA10_VAIC1</name>
<evidence type="ECO:0000256" key="4">
    <source>
        <dbReference type="ARBA" id="ARBA00022691"/>
    </source>
</evidence>
<protein>
    <recommendedName>
        <fullName evidence="8">SAM-dependent MTase RsmB/NOP-type domain-containing protein</fullName>
    </recommendedName>
</protein>
<dbReference type="InterPro" id="IPR001678">
    <property type="entry name" value="MeTrfase_RsmB-F_NOP2_dom"/>
</dbReference>
<dbReference type="InterPro" id="IPR049560">
    <property type="entry name" value="MeTrfase_RsmB-F_NOP2_cat"/>
</dbReference>
<dbReference type="Pfam" id="PF01189">
    <property type="entry name" value="Methyltr_RsmB-F"/>
    <property type="match status" value="1"/>
</dbReference>
<dbReference type="FunCoup" id="C4VA10">
    <property type="interactions" value="317"/>
</dbReference>
<keyword evidence="4 6" id="KW-0949">S-adenosyl-L-methionine</keyword>
<accession>C4VA10</accession>
<dbReference type="GO" id="GO:0003723">
    <property type="term" value="F:RNA binding"/>
    <property type="evidence" value="ECO:0007669"/>
    <property type="project" value="UniProtKB-UniRule"/>
</dbReference>
<keyword evidence="3 6" id="KW-0808">Transferase</keyword>
<feature type="binding site" evidence="6">
    <location>
        <begin position="112"/>
        <end position="118"/>
    </location>
    <ligand>
        <name>S-adenosyl-L-methionine</name>
        <dbReference type="ChEBI" id="CHEBI:59789"/>
    </ligand>
</feature>
<feature type="binding site" evidence="6">
    <location>
        <position position="136"/>
    </location>
    <ligand>
        <name>S-adenosyl-L-methionine</name>
        <dbReference type="ChEBI" id="CHEBI:59789"/>
    </ligand>
</feature>
<evidence type="ECO:0000313" key="9">
    <source>
        <dbReference type="EMBL" id="EEQ81944.1"/>
    </source>
</evidence>
<proteinExistence type="inferred from homology"/>
<comment type="similarity">
    <text evidence="1 6">Belongs to the class I-like SAM-binding methyltransferase superfamily. RsmB/NOP family.</text>
</comment>
<dbReference type="OrthoDB" id="6093671at2759"/>
<dbReference type="Proteomes" id="UP000009082">
    <property type="component" value="Unassembled WGS sequence"/>
</dbReference>
<keyword evidence="5 6" id="KW-0694">RNA-binding</keyword>
<dbReference type="GO" id="GO:0001510">
    <property type="term" value="P:RNA methylation"/>
    <property type="evidence" value="ECO:0007669"/>
    <property type="project" value="InterPro"/>
</dbReference>
<dbReference type="Gene3D" id="3.40.50.150">
    <property type="entry name" value="Vaccinia Virus protein VP39"/>
    <property type="match status" value="1"/>
</dbReference>
<dbReference type="PROSITE" id="PS51686">
    <property type="entry name" value="SAM_MT_RSMB_NOP"/>
    <property type="match status" value="1"/>
</dbReference>
<evidence type="ECO:0000256" key="1">
    <source>
        <dbReference type="ARBA" id="ARBA00007494"/>
    </source>
</evidence>
<evidence type="ECO:0000256" key="6">
    <source>
        <dbReference type="PROSITE-ProRule" id="PRU01023"/>
    </source>
</evidence>
<keyword evidence="2 6" id="KW-0489">Methyltransferase</keyword>
<keyword evidence="7" id="KW-0175">Coiled coil</keyword>
<dbReference type="SUPFAM" id="SSF53335">
    <property type="entry name" value="S-adenosyl-L-methionine-dependent methyltransferases"/>
    <property type="match status" value="1"/>
</dbReference>
<evidence type="ECO:0000256" key="5">
    <source>
        <dbReference type="ARBA" id="ARBA00022884"/>
    </source>
</evidence>
<feature type="binding site" evidence="6">
    <location>
        <position position="180"/>
    </location>
    <ligand>
        <name>S-adenosyl-L-methionine</name>
        <dbReference type="ChEBI" id="CHEBI:59789"/>
    </ligand>
</feature>
<dbReference type="PROSITE" id="PS01153">
    <property type="entry name" value="NOL1_NOP2_SUN"/>
    <property type="match status" value="1"/>
</dbReference>
<evidence type="ECO:0000256" key="3">
    <source>
        <dbReference type="ARBA" id="ARBA00022679"/>
    </source>
</evidence>
<evidence type="ECO:0000256" key="2">
    <source>
        <dbReference type="ARBA" id="ARBA00022603"/>
    </source>
</evidence>
<dbReference type="HOGENOM" id="CLU_005316_4_3_1"/>
<evidence type="ECO:0000256" key="7">
    <source>
        <dbReference type="SAM" id="Coils"/>
    </source>
</evidence>
<feature type="binding site" evidence="6">
    <location>
        <position position="163"/>
    </location>
    <ligand>
        <name>S-adenosyl-L-methionine</name>
        <dbReference type="ChEBI" id="CHEBI:59789"/>
    </ligand>
</feature>
<dbReference type="InterPro" id="IPR029063">
    <property type="entry name" value="SAM-dependent_MTases_sf"/>
</dbReference>
<dbReference type="AlphaFoldDB" id="C4VA10"/>
<dbReference type="EMBL" id="ACOL01000153">
    <property type="protein sequence ID" value="EEQ81944.1"/>
    <property type="molecule type" value="Genomic_DNA"/>
</dbReference>
<dbReference type="PRINTS" id="PR02008">
    <property type="entry name" value="RCMTFAMILY"/>
</dbReference>
<evidence type="ECO:0000313" key="10">
    <source>
        <dbReference type="Proteomes" id="UP000009082"/>
    </source>
</evidence>
<feature type="active site" description="Nucleophile" evidence="6">
    <location>
        <position position="233"/>
    </location>
</feature>
<feature type="coiled-coil region" evidence="7">
    <location>
        <begin position="365"/>
        <end position="392"/>
    </location>
</feature>
<evidence type="ECO:0000259" key="8">
    <source>
        <dbReference type="PROSITE" id="PS51686"/>
    </source>
</evidence>
<feature type="domain" description="SAM-dependent MTase RsmB/NOP-type" evidence="8">
    <location>
        <begin position="24"/>
        <end position="325"/>
    </location>
</feature>
<dbReference type="STRING" id="578460.C4VA10"/>
<organism evidence="10">
    <name type="scientific">Vairimorpha ceranae (strain BRL01)</name>
    <name type="common">Microsporidian parasite</name>
    <name type="synonym">Nosema ceranae</name>
    <dbReference type="NCBI Taxonomy" id="578460"/>
    <lineage>
        <taxon>Eukaryota</taxon>
        <taxon>Fungi</taxon>
        <taxon>Fungi incertae sedis</taxon>
        <taxon>Microsporidia</taxon>
        <taxon>Nosematidae</taxon>
        <taxon>Vairimorpha</taxon>
    </lineage>
</organism>
<dbReference type="GO" id="GO:0008173">
    <property type="term" value="F:RNA methyltransferase activity"/>
    <property type="evidence" value="ECO:0007669"/>
    <property type="project" value="InterPro"/>
</dbReference>
<sequence length="579" mass="66453">MGFEEFALFYRQTLNFTEQDFFNLLSILEKPLPSSLRITDTPFKHLIEKRLSKMRKSQFFTNVYEAPRHRIPNKKFIINQTKAGHIQRQEVVSMLPVLLMGMEPSFSVLDMCAAPGSKTKQLLEIINDKGLVVCNEVKFKRMRILVSETCKIPRRGFMVLRHDASTLPVFKKDFDRVLCDVPCSGDGTTRKNYGVVPNWCINNALSLCKLQFSILKNAINFVKDDGLIVYSTCSLNPIENECIIQKAVLELDLEIVDLRNNINEKFLSKKFKFREGLTKWNINIKNYNGINFEPVNDNIGLSKCIRVLPHDQNTGGFFITGLKKKIKSLSVLDGKNLSVLGGKNVSESINIYLSEINNYITENTNNLLENTNNLLKNDMEAIKNNINSIENDIINVAGNNIKINEIDIQFNELEECISDLKFNKIDTIKNKKARGFSIISDELREALSKEYNIKDKILVQKKEGSMFIYEVSQEVLEIMNNKNLTIDFYGYKLFEKNNLNESGYMLKAVPKESSPDFEISQKQLADILYNGELQYEYKKGSIIVLLKDFNIMVSGHSNGDHITLNINYKLQRALKDYIK</sequence>
<dbReference type="InterPro" id="IPR023267">
    <property type="entry name" value="RCMT"/>
</dbReference>
<reference evidence="10" key="1">
    <citation type="journal article" date="2009" name="PLoS Pathog.">
        <title>Genomic analyses of the microsporidian Nosema ceranae, an emergent pathogen of honey bees.</title>
        <authorList>
            <person name="Cornman R.S."/>
            <person name="Chen Y.P."/>
            <person name="Schatz M.C."/>
            <person name="Street C."/>
            <person name="Zhao Y."/>
            <person name="Desany B."/>
            <person name="Egholm M."/>
            <person name="Hutchison S."/>
            <person name="Pettis J.S."/>
            <person name="Lipkin W.I."/>
            <person name="Evans J.D."/>
        </authorList>
    </citation>
    <scope>NUCLEOTIDE SEQUENCE [LARGE SCALE GENOMIC DNA]</scope>
    <source>
        <strain evidence="10">BRL01</strain>
    </source>
</reference>
<dbReference type="InParanoid" id="C4VA10"/>
<dbReference type="VEuPathDB" id="MicrosporidiaDB:NCER_101436"/>
<dbReference type="KEGG" id="nce:NCER_101436"/>
<dbReference type="InterPro" id="IPR018314">
    <property type="entry name" value="RsmB/NOL1/NOP2-like_CS"/>
</dbReference>
<dbReference type="PANTHER" id="PTHR22808">
    <property type="entry name" value="NCL1 YEAST -RELATED NOL1/NOP2/FMU SUN DOMAIN-CONTAINING"/>
    <property type="match status" value="1"/>
</dbReference>
<gene>
    <name evidence="9" type="ORF">NCER_101436</name>
</gene>